<dbReference type="Gene3D" id="1.10.10.1590">
    <property type="entry name" value="NADH-quinone oxidoreductase subunit E"/>
    <property type="match status" value="1"/>
</dbReference>
<dbReference type="PANTHER" id="PTHR10371">
    <property type="entry name" value="NADH DEHYDROGENASE UBIQUINONE FLAVOPROTEIN 2, MITOCHONDRIAL"/>
    <property type="match status" value="1"/>
</dbReference>
<evidence type="ECO:0000313" key="13">
    <source>
        <dbReference type="EMBL" id="CAJ0950479.1"/>
    </source>
</evidence>
<evidence type="ECO:0000256" key="9">
    <source>
        <dbReference type="ARBA" id="ARBA00034078"/>
    </source>
</evidence>
<dbReference type="InterPro" id="IPR002023">
    <property type="entry name" value="NuoE-like"/>
</dbReference>
<keyword evidence="5" id="KW-0408">Iron</keyword>
<evidence type="ECO:0000256" key="10">
    <source>
        <dbReference type="ARBA" id="ARBA00045293"/>
    </source>
</evidence>
<evidence type="ECO:0000256" key="11">
    <source>
        <dbReference type="ARBA" id="ARBA00048769"/>
    </source>
</evidence>
<gene>
    <name evidence="13" type="ORF">RIMI_LOCUS13042983</name>
</gene>
<keyword evidence="4" id="KW-0479">Metal-binding</keyword>
<keyword evidence="3" id="KW-0001">2Fe-2S</keyword>
<keyword evidence="12" id="KW-0812">Transmembrane</keyword>
<comment type="catalytic activity">
    <reaction evidence="11">
        <text>a ubiquinone + NADH + 5 H(+)(in) = a ubiquinol + NAD(+) + 4 H(+)(out)</text>
        <dbReference type="Rhea" id="RHEA:29091"/>
        <dbReference type="Rhea" id="RHEA-COMP:9565"/>
        <dbReference type="Rhea" id="RHEA-COMP:9566"/>
        <dbReference type="ChEBI" id="CHEBI:15378"/>
        <dbReference type="ChEBI" id="CHEBI:16389"/>
        <dbReference type="ChEBI" id="CHEBI:17976"/>
        <dbReference type="ChEBI" id="CHEBI:57540"/>
        <dbReference type="ChEBI" id="CHEBI:57945"/>
        <dbReference type="EC" id="7.1.1.2"/>
    </reaction>
    <physiologicalReaction direction="left-to-right" evidence="11">
        <dbReference type="Rhea" id="RHEA:29092"/>
    </physiologicalReaction>
</comment>
<protein>
    <recommendedName>
        <fullName evidence="2">NADH dehydrogenase [ubiquinone] flavoprotein 2, mitochondrial</fullName>
    </recommendedName>
    <alternativeName>
        <fullName evidence="8">NADH-ubiquinone oxidoreductase 24 kDa subunit</fullName>
    </alternativeName>
</protein>
<evidence type="ECO:0000256" key="4">
    <source>
        <dbReference type="ARBA" id="ARBA00022723"/>
    </source>
</evidence>
<feature type="transmembrane region" description="Helical" evidence="12">
    <location>
        <begin position="266"/>
        <end position="290"/>
    </location>
</feature>
<dbReference type="Proteomes" id="UP001176940">
    <property type="component" value="Unassembled WGS sequence"/>
</dbReference>
<dbReference type="NCBIfam" id="TIGR01958">
    <property type="entry name" value="nuoE_fam"/>
    <property type="match status" value="1"/>
</dbReference>
<evidence type="ECO:0000256" key="8">
    <source>
        <dbReference type="ARBA" id="ARBA00030583"/>
    </source>
</evidence>
<dbReference type="Gene3D" id="3.40.30.10">
    <property type="entry name" value="Glutaredoxin"/>
    <property type="match status" value="1"/>
</dbReference>
<evidence type="ECO:0000256" key="12">
    <source>
        <dbReference type="SAM" id="Phobius"/>
    </source>
</evidence>
<evidence type="ECO:0000256" key="5">
    <source>
        <dbReference type="ARBA" id="ARBA00023004"/>
    </source>
</evidence>
<comment type="function">
    <text evidence="10">Core subunit of the mitochondrial membrane respiratory chain NADH dehydrogenase (Complex I) which catalyzes electron transfer from NADH through the respiratory chain, using ubiquinone as an electron acceptor. Parts of the peripheral arm of the enzyme, where the electrons from NADH are accepted by flavin mononucleotide (FMN) and then passed along a chain of iron-sulfur clusters by electron tunnelling to the final acceptor ubiquinone. Contains one iron-sulfur cluster.</text>
</comment>
<dbReference type="PANTHER" id="PTHR10371:SF3">
    <property type="entry name" value="NADH DEHYDROGENASE [UBIQUINONE] FLAVOPROTEIN 2, MITOCHONDRIAL"/>
    <property type="match status" value="1"/>
</dbReference>
<dbReference type="InterPro" id="IPR036249">
    <property type="entry name" value="Thioredoxin-like_sf"/>
</dbReference>
<proteinExistence type="inferred from homology"/>
<sequence length="351" mass="39472">MMNLQLSCYDGGHGAPSDAVIIGTPVDSHNFSFFHQYGHDGNQGKHRVTKRGPALSYPMFTLVTGIVGRWRAHRDTPENNPDTPFDFSAENYKRIEAIIGNYPEGHKAAAVIPVLDLAQRQHGWLPISAMNKVAEVLDMPAMRVYEVATFYTMYNRKPVGKYHIQICTTTPCMLRDSDSILAAIQKKLARWCRWHPPAEGIHAGETTPDKMFTLTEVECLGACVNAPMVQINDNYYALNHFQSLWQKFCIFCGSQVQCSALPLPRFSMALSIVLDSLPFVLLGLILWSVLLSRYRVRARVNIGLLSAALRLVTRCLPLLPGDFGIVEDSFNDAEVFPLIVGRWRERAVKYK</sequence>
<comment type="subunit">
    <text evidence="7">Core subunit of respiratory chain NADH dehydrogenase (Complex I) which is composed of 45 different subunits. This is a component of the flavoprotein-sulfur (FP) fragment of the enzyme.</text>
</comment>
<keyword evidence="12" id="KW-0472">Membrane</keyword>
<evidence type="ECO:0000313" key="14">
    <source>
        <dbReference type="Proteomes" id="UP001176940"/>
    </source>
</evidence>
<keyword evidence="12" id="KW-1133">Transmembrane helix</keyword>
<evidence type="ECO:0000256" key="1">
    <source>
        <dbReference type="ARBA" id="ARBA00010643"/>
    </source>
</evidence>
<name>A0ABN9LWP3_9NEOB</name>
<evidence type="ECO:0000256" key="6">
    <source>
        <dbReference type="ARBA" id="ARBA00023014"/>
    </source>
</evidence>
<dbReference type="EMBL" id="CAUEEQ010031766">
    <property type="protein sequence ID" value="CAJ0950479.1"/>
    <property type="molecule type" value="Genomic_DNA"/>
</dbReference>
<dbReference type="Pfam" id="PF01257">
    <property type="entry name" value="2Fe-2S_thioredx"/>
    <property type="match status" value="1"/>
</dbReference>
<dbReference type="SUPFAM" id="SSF52833">
    <property type="entry name" value="Thioredoxin-like"/>
    <property type="match status" value="1"/>
</dbReference>
<evidence type="ECO:0000256" key="3">
    <source>
        <dbReference type="ARBA" id="ARBA00022714"/>
    </source>
</evidence>
<evidence type="ECO:0000256" key="2">
    <source>
        <dbReference type="ARBA" id="ARBA00021380"/>
    </source>
</evidence>
<keyword evidence="14" id="KW-1185">Reference proteome</keyword>
<dbReference type="CDD" id="cd03064">
    <property type="entry name" value="TRX_Fd_NuoE"/>
    <property type="match status" value="1"/>
</dbReference>
<comment type="similarity">
    <text evidence="1">Belongs to the complex I 24 kDa subunit family.</text>
</comment>
<organism evidence="13 14">
    <name type="scientific">Ranitomeya imitator</name>
    <name type="common">mimic poison frog</name>
    <dbReference type="NCBI Taxonomy" id="111125"/>
    <lineage>
        <taxon>Eukaryota</taxon>
        <taxon>Metazoa</taxon>
        <taxon>Chordata</taxon>
        <taxon>Craniata</taxon>
        <taxon>Vertebrata</taxon>
        <taxon>Euteleostomi</taxon>
        <taxon>Amphibia</taxon>
        <taxon>Batrachia</taxon>
        <taxon>Anura</taxon>
        <taxon>Neobatrachia</taxon>
        <taxon>Hyloidea</taxon>
        <taxon>Dendrobatidae</taxon>
        <taxon>Dendrobatinae</taxon>
        <taxon>Ranitomeya</taxon>
    </lineage>
</organism>
<comment type="cofactor">
    <cofactor evidence="9">
        <name>[2Fe-2S] cluster</name>
        <dbReference type="ChEBI" id="CHEBI:190135"/>
    </cofactor>
</comment>
<reference evidence="13" key="1">
    <citation type="submission" date="2023-07" db="EMBL/GenBank/DDBJ databases">
        <authorList>
            <person name="Stuckert A."/>
        </authorList>
    </citation>
    <scope>NUCLEOTIDE SEQUENCE</scope>
</reference>
<dbReference type="InterPro" id="IPR041921">
    <property type="entry name" value="NuoE_N"/>
</dbReference>
<keyword evidence="6" id="KW-0411">Iron-sulfur</keyword>
<comment type="caution">
    <text evidence="13">The sequence shown here is derived from an EMBL/GenBank/DDBJ whole genome shotgun (WGS) entry which is preliminary data.</text>
</comment>
<accession>A0ABN9LWP3</accession>
<dbReference type="PROSITE" id="PS01099">
    <property type="entry name" value="COMPLEX1_24K"/>
    <property type="match status" value="1"/>
</dbReference>
<dbReference type="InterPro" id="IPR042128">
    <property type="entry name" value="NuoE_dom"/>
</dbReference>
<evidence type="ECO:0000256" key="7">
    <source>
        <dbReference type="ARBA" id="ARBA00025820"/>
    </source>
</evidence>